<keyword evidence="3" id="KW-0802">TPR repeat</keyword>
<keyword evidence="5" id="KW-1185">Reference proteome</keyword>
<organism evidence="5 6">
    <name type="scientific">Frankliniella occidentalis</name>
    <name type="common">Western flower thrips</name>
    <name type="synonym">Euthrips occidentalis</name>
    <dbReference type="NCBI Taxonomy" id="133901"/>
    <lineage>
        <taxon>Eukaryota</taxon>
        <taxon>Metazoa</taxon>
        <taxon>Ecdysozoa</taxon>
        <taxon>Arthropoda</taxon>
        <taxon>Hexapoda</taxon>
        <taxon>Insecta</taxon>
        <taxon>Pterygota</taxon>
        <taxon>Neoptera</taxon>
        <taxon>Paraneoptera</taxon>
        <taxon>Thysanoptera</taxon>
        <taxon>Terebrantia</taxon>
        <taxon>Thripoidea</taxon>
        <taxon>Thripidae</taxon>
        <taxon>Frankliniella</taxon>
    </lineage>
</organism>
<feature type="domain" description="Tetratricopeptide repeat protein 7 N-terminal" evidence="4">
    <location>
        <begin position="7"/>
        <end position="379"/>
    </location>
</feature>
<dbReference type="SUPFAM" id="SSF48452">
    <property type="entry name" value="TPR-like"/>
    <property type="match status" value="2"/>
</dbReference>
<evidence type="ECO:0000313" key="6">
    <source>
        <dbReference type="RefSeq" id="XP_026287336.2"/>
    </source>
</evidence>
<dbReference type="GO" id="GO:0046854">
    <property type="term" value="P:phosphatidylinositol phosphate biosynthetic process"/>
    <property type="evidence" value="ECO:0007669"/>
    <property type="project" value="TreeGrafter"/>
</dbReference>
<dbReference type="OrthoDB" id="29013at2759"/>
<dbReference type="InterPro" id="IPR045819">
    <property type="entry name" value="TTC7_N"/>
</dbReference>
<dbReference type="InterPro" id="IPR051722">
    <property type="entry name" value="Endocytosis_PI4K-reg_protein"/>
</dbReference>
<comment type="function">
    <text evidence="1">Involved in endocytosis.</text>
</comment>
<dbReference type="Proteomes" id="UP000504606">
    <property type="component" value="Unplaced"/>
</dbReference>
<proteinExistence type="inferred from homology"/>
<dbReference type="PROSITE" id="PS50005">
    <property type="entry name" value="TPR"/>
    <property type="match status" value="1"/>
</dbReference>
<feature type="repeat" description="TPR" evidence="3">
    <location>
        <begin position="755"/>
        <end position="788"/>
    </location>
</feature>
<dbReference type="Gene3D" id="1.25.40.10">
    <property type="entry name" value="Tetratricopeptide repeat domain"/>
    <property type="match status" value="3"/>
</dbReference>
<comment type="similarity">
    <text evidence="2">Belongs to the YPP1 family.</text>
</comment>
<reference evidence="6" key="1">
    <citation type="submission" date="2025-08" db="UniProtKB">
        <authorList>
            <consortium name="RefSeq"/>
        </authorList>
    </citation>
    <scope>IDENTIFICATION</scope>
    <source>
        <tissue evidence="6">Whole organism</tissue>
    </source>
</reference>
<dbReference type="FunFam" id="1.25.40.10:FF:000421">
    <property type="entry name" value="Tetratricopeptide repeat domain 7B"/>
    <property type="match status" value="1"/>
</dbReference>
<dbReference type="GeneID" id="113212743"/>
<dbReference type="PANTHER" id="PTHR23083:SF464">
    <property type="entry name" value="TETRATRICOPEPTIDE REPEAT DOMAIN 7, ISOFORM A"/>
    <property type="match status" value="1"/>
</dbReference>
<name>A0A6J1T9G0_FRAOC</name>
<dbReference type="GO" id="GO:0072659">
    <property type="term" value="P:protein localization to plasma membrane"/>
    <property type="evidence" value="ECO:0007669"/>
    <property type="project" value="TreeGrafter"/>
</dbReference>
<gene>
    <name evidence="6" type="primary">LOC113212743</name>
</gene>
<dbReference type="SMART" id="SM00028">
    <property type="entry name" value="TPR"/>
    <property type="match status" value="8"/>
</dbReference>
<evidence type="ECO:0000313" key="5">
    <source>
        <dbReference type="Proteomes" id="UP000504606"/>
    </source>
</evidence>
<dbReference type="KEGG" id="foc:113212743"/>
<evidence type="ECO:0000259" key="4">
    <source>
        <dbReference type="Pfam" id="PF19440"/>
    </source>
</evidence>
<dbReference type="InterPro" id="IPR011990">
    <property type="entry name" value="TPR-like_helical_dom_sf"/>
</dbReference>
<sequence length="835" mass="93427">MAGKGKGNVRIENEIEKSREESDWKRLIELAEQLKARSPNHDCLANFLIGEGKLESFLEDVPPVEANVAKARFGLIEVKRFLNVAVTKQPDESLDANLLLGKLNYAMGYYDAALQHYNAAKLQSLGEKPLALRSLRIVAESFAIKGMCLEKVPPSSSSKFKQAEWEEQMLQCYQTGGDLALLYLQDADKLNQLGTMTTSGSHSPQPPNPQKQIGPILENAIQRSPLLYIKAGKVQLAVNRYRAILGAVESSFTQALRLVLTRRLAEVILRGVSPAEYPCPVNTSEPSYRRGHPSASKTDSPWKPKKYGGHNLFVPRNENEEIILLLLISESMAVREAVLSQSAEFKEARIRAYSNASAVYDLLTVALVRWGQVDLLTESFERAMKFSANEPLAWLQHGLCLITSGKHAHGLSVLREATNQDPSSVSPCLVAARACYEHLNLVSEGLDWSQKALERELTRPQHLESRCYLYFGVGYSLQAANTHLRKEKEELNSKALQSFARALHIDPNDHLCEYYLAFQKANGCKVQEAIRHVKSALQLRADHVPSLHLLVLLLSAQKQHQEALTLAQAVLEEYPDNLNIMYVKAHLELEVLGGEAALLTGKKMLAVWKNLYEDQTSNESLEQSDRRSETRSVFNLYPSGMSDKDSSSLHAHSLAASRVEQALSEVASTLSTFTPRPGPHRSWMLQLHIWLLLAEIYLSMDQPSSAILCIQEATNIFALSHHIMYTRGLLHEHKQEFVEAKLCYQSALAVHPTHIKSMQHLGLIYHYLGSHRIAEKTLRDAARIDPTSHLTWYNLGKVLESLEEFDAATDCMATALETETTSPILPYSTIPLTFD</sequence>
<dbReference type="InterPro" id="IPR019734">
    <property type="entry name" value="TPR_rpt"/>
</dbReference>
<dbReference type="RefSeq" id="XP_026287336.2">
    <property type="nucleotide sequence ID" value="XM_026431551.2"/>
</dbReference>
<dbReference type="PANTHER" id="PTHR23083">
    <property type="entry name" value="TETRATRICOPEPTIDE REPEAT PROTEIN, TPR"/>
    <property type="match status" value="1"/>
</dbReference>
<protein>
    <submittedName>
        <fullName evidence="6">Tetratricopeptide repeat protein 7B</fullName>
    </submittedName>
</protein>
<accession>A0A6J1T9G0</accession>
<dbReference type="AlphaFoldDB" id="A0A6J1T9G0"/>
<dbReference type="Pfam" id="PF19440">
    <property type="entry name" value="TTC7_N"/>
    <property type="match status" value="1"/>
</dbReference>
<evidence type="ECO:0000256" key="3">
    <source>
        <dbReference type="PROSITE-ProRule" id="PRU00339"/>
    </source>
</evidence>
<dbReference type="GO" id="GO:0005886">
    <property type="term" value="C:plasma membrane"/>
    <property type="evidence" value="ECO:0007669"/>
    <property type="project" value="TreeGrafter"/>
</dbReference>
<dbReference type="Pfam" id="PF13181">
    <property type="entry name" value="TPR_8"/>
    <property type="match status" value="2"/>
</dbReference>
<evidence type="ECO:0000256" key="1">
    <source>
        <dbReference type="ARBA" id="ARBA00002550"/>
    </source>
</evidence>
<evidence type="ECO:0000256" key="2">
    <source>
        <dbReference type="ARBA" id="ARBA00038251"/>
    </source>
</evidence>
<dbReference type="Pfam" id="PF13174">
    <property type="entry name" value="TPR_6"/>
    <property type="match status" value="1"/>
</dbReference>
<dbReference type="CTD" id="225049"/>